<proteinExistence type="predicted"/>
<dbReference type="GeneID" id="68901451"/>
<comment type="caution">
    <text evidence="1">The sequence shown here is derived from an EMBL/GenBank/DDBJ whole genome shotgun (WGS) entry which is preliminary data.</text>
</comment>
<dbReference type="RefSeq" id="WP_160165122.1">
    <property type="nucleotide sequence ID" value="NZ_CP053627.1"/>
</dbReference>
<keyword evidence="4" id="KW-1185">Reference proteome</keyword>
<protein>
    <submittedName>
        <fullName evidence="1">Uncharacterized protein</fullName>
    </submittedName>
</protein>
<gene>
    <name evidence="1" type="ORF">AF72_02310</name>
    <name evidence="2" type="ORF">LPH55_02815</name>
</gene>
<sequence>MSVLDATQTFDPKTATTLCICSLIASRLAHGQTHMEGIDCLRTPTTVTLDGLGIQAAL</sequence>
<dbReference type="Proteomes" id="UP001430701">
    <property type="component" value="Unassembled WGS sequence"/>
</dbReference>
<dbReference type="Proteomes" id="UP000020406">
    <property type="component" value="Unassembled WGS sequence"/>
</dbReference>
<dbReference type="PATRIC" id="fig|1444770.3.peg.559"/>
<dbReference type="EMBL" id="JAJPPU010000001">
    <property type="protein sequence ID" value="MCD8472432.1"/>
    <property type="molecule type" value="Genomic_DNA"/>
</dbReference>
<evidence type="ECO:0000313" key="4">
    <source>
        <dbReference type="Proteomes" id="UP001430701"/>
    </source>
</evidence>
<evidence type="ECO:0000313" key="1">
    <source>
        <dbReference type="EMBL" id="EWS79078.1"/>
    </source>
</evidence>
<evidence type="ECO:0000313" key="2">
    <source>
        <dbReference type="EMBL" id="MCD8472432.1"/>
    </source>
</evidence>
<dbReference type="AlphaFoldDB" id="Z9JM93"/>
<accession>Z9JM93</accession>
<reference evidence="1 3" key="1">
    <citation type="journal article" date="2014" name="Genome Announc.">
        <title>Draft Genome Sequence of Xylella fastidiosa Pear Leaf Scorch Strain in Taiwan.</title>
        <authorList>
            <person name="Su C.C."/>
            <person name="Deng W.L."/>
            <person name="Jan F.J."/>
            <person name="Chang C.J."/>
            <person name="Huang H."/>
            <person name="Chen J."/>
        </authorList>
    </citation>
    <scope>NUCLEOTIDE SEQUENCE [LARGE SCALE GENOMIC DNA]</scope>
    <source>
        <strain evidence="1 3">PLS229</strain>
    </source>
</reference>
<evidence type="ECO:0000313" key="3">
    <source>
        <dbReference type="Proteomes" id="UP000020406"/>
    </source>
</evidence>
<organism evidence="1 3">
    <name type="scientific">Xylella taiwanensis</name>
    <dbReference type="NCBI Taxonomy" id="1444770"/>
    <lineage>
        <taxon>Bacteria</taxon>
        <taxon>Pseudomonadati</taxon>
        <taxon>Pseudomonadota</taxon>
        <taxon>Gammaproteobacteria</taxon>
        <taxon>Lysobacterales</taxon>
        <taxon>Lysobacteraceae</taxon>
        <taxon>Xylella</taxon>
    </lineage>
</organism>
<name>Z9JM93_9GAMM</name>
<dbReference type="EMBL" id="JDSQ01000003">
    <property type="protein sequence ID" value="EWS79078.1"/>
    <property type="molecule type" value="Genomic_DNA"/>
</dbReference>
<reference evidence="2" key="2">
    <citation type="submission" date="2021-11" db="EMBL/GenBank/DDBJ databases">
        <title>Genome sequence of Xylella taiwanensis PLS432.</title>
        <authorList>
            <person name="Weng L.-W."/>
            <person name="Su C.-C."/>
            <person name="Tsai C.-W."/>
            <person name="Kuo C.-H."/>
        </authorList>
    </citation>
    <scope>NUCLEOTIDE SEQUENCE</scope>
    <source>
        <strain evidence="2">PLS432</strain>
    </source>
</reference>